<organism evidence="3 4">
    <name type="scientific">Ignelater luminosus</name>
    <name type="common">Cucubano</name>
    <name type="synonym">Pyrophorus luminosus</name>
    <dbReference type="NCBI Taxonomy" id="2038154"/>
    <lineage>
        <taxon>Eukaryota</taxon>
        <taxon>Metazoa</taxon>
        <taxon>Ecdysozoa</taxon>
        <taxon>Arthropoda</taxon>
        <taxon>Hexapoda</taxon>
        <taxon>Insecta</taxon>
        <taxon>Pterygota</taxon>
        <taxon>Neoptera</taxon>
        <taxon>Endopterygota</taxon>
        <taxon>Coleoptera</taxon>
        <taxon>Polyphaga</taxon>
        <taxon>Elateriformia</taxon>
        <taxon>Elateroidea</taxon>
        <taxon>Elateridae</taxon>
        <taxon>Agrypninae</taxon>
        <taxon>Pyrophorini</taxon>
        <taxon>Ignelater</taxon>
    </lineage>
</organism>
<dbReference type="OrthoDB" id="6778564at2759"/>
<feature type="domain" description="PiggyBac transposable element-derived protein" evidence="2">
    <location>
        <begin position="57"/>
        <end position="127"/>
    </location>
</feature>
<protein>
    <recommendedName>
        <fullName evidence="2">PiggyBac transposable element-derived protein domain-containing protein</fullName>
    </recommendedName>
</protein>
<dbReference type="EMBL" id="VTPC01003628">
    <property type="protein sequence ID" value="KAF2898232.1"/>
    <property type="molecule type" value="Genomic_DNA"/>
</dbReference>
<feature type="compositionally biased region" description="Acidic residues" evidence="1">
    <location>
        <begin position="1"/>
        <end position="13"/>
    </location>
</feature>
<gene>
    <name evidence="3" type="ORF">ILUMI_07943</name>
</gene>
<sequence length="144" mass="16861">MFDEVSTDEEEDPYHDSDDKYGSDRNYVPNCCSELEEGFQSSNLSEKHKEGDNLNGVWWEWRDKRDVLVITIRNHSRTISVNNRFGKEKNNPEEVATYNDHMSGIDRCDQMTATYATSHKTIRWYKKSHVVYAGRDYIECVLPA</sequence>
<evidence type="ECO:0000313" key="4">
    <source>
        <dbReference type="Proteomes" id="UP000801492"/>
    </source>
</evidence>
<dbReference type="Proteomes" id="UP000801492">
    <property type="component" value="Unassembled WGS sequence"/>
</dbReference>
<comment type="caution">
    <text evidence="3">The sequence shown here is derived from an EMBL/GenBank/DDBJ whole genome shotgun (WGS) entry which is preliminary data.</text>
</comment>
<feature type="region of interest" description="Disordered" evidence="1">
    <location>
        <begin position="1"/>
        <end position="24"/>
    </location>
</feature>
<name>A0A8K0D729_IGNLU</name>
<keyword evidence="4" id="KW-1185">Reference proteome</keyword>
<evidence type="ECO:0000313" key="3">
    <source>
        <dbReference type="EMBL" id="KAF2898232.1"/>
    </source>
</evidence>
<dbReference type="InterPro" id="IPR029526">
    <property type="entry name" value="PGBD"/>
</dbReference>
<proteinExistence type="predicted"/>
<evidence type="ECO:0000259" key="2">
    <source>
        <dbReference type="Pfam" id="PF13843"/>
    </source>
</evidence>
<evidence type="ECO:0000256" key="1">
    <source>
        <dbReference type="SAM" id="MobiDB-lite"/>
    </source>
</evidence>
<feature type="compositionally biased region" description="Basic and acidic residues" evidence="1">
    <location>
        <begin position="14"/>
        <end position="23"/>
    </location>
</feature>
<dbReference type="Pfam" id="PF13843">
    <property type="entry name" value="DDE_Tnp_1_7"/>
    <property type="match status" value="1"/>
</dbReference>
<dbReference type="AlphaFoldDB" id="A0A8K0D729"/>
<accession>A0A8K0D729</accession>
<reference evidence="3" key="1">
    <citation type="submission" date="2019-08" db="EMBL/GenBank/DDBJ databases">
        <title>The genome of the North American firefly Photinus pyralis.</title>
        <authorList>
            <consortium name="Photinus pyralis genome working group"/>
            <person name="Fallon T.R."/>
            <person name="Sander Lower S.E."/>
            <person name="Weng J.-K."/>
        </authorList>
    </citation>
    <scope>NUCLEOTIDE SEQUENCE</scope>
    <source>
        <strain evidence="3">TRF0915ILg1</strain>
        <tissue evidence="3">Whole body</tissue>
    </source>
</reference>